<accession>A0A4Y2SXZ5</accession>
<evidence type="ECO:0000313" key="2">
    <source>
        <dbReference type="Proteomes" id="UP000499080"/>
    </source>
</evidence>
<organism evidence="1 2">
    <name type="scientific">Araneus ventricosus</name>
    <name type="common">Orbweaver spider</name>
    <name type="synonym">Epeira ventricosa</name>
    <dbReference type="NCBI Taxonomy" id="182803"/>
    <lineage>
        <taxon>Eukaryota</taxon>
        <taxon>Metazoa</taxon>
        <taxon>Ecdysozoa</taxon>
        <taxon>Arthropoda</taxon>
        <taxon>Chelicerata</taxon>
        <taxon>Arachnida</taxon>
        <taxon>Araneae</taxon>
        <taxon>Araneomorphae</taxon>
        <taxon>Entelegynae</taxon>
        <taxon>Araneoidea</taxon>
        <taxon>Araneidae</taxon>
        <taxon>Araneus</taxon>
    </lineage>
</organism>
<sequence length="121" mass="13811">MYLIAKDYACPTYGEKWSLLKGMNFIWCCRMFGLNDLHVRGLCEREVGLNVFATEVFLKSVMSSRGVHLAAEFQAGLHDLRFLNGSKNGPETDVIDFCMKMDLTAKEYISPIVQHIVKNWS</sequence>
<gene>
    <name evidence="1" type="ORF">AVEN_115490_1</name>
</gene>
<reference evidence="1 2" key="1">
    <citation type="journal article" date="2019" name="Sci. Rep.">
        <title>Orb-weaving spider Araneus ventricosus genome elucidates the spidroin gene catalogue.</title>
        <authorList>
            <person name="Kono N."/>
            <person name="Nakamura H."/>
            <person name="Ohtoshi R."/>
            <person name="Moran D.A.P."/>
            <person name="Shinohara A."/>
            <person name="Yoshida Y."/>
            <person name="Fujiwara M."/>
            <person name="Mori M."/>
            <person name="Tomita M."/>
            <person name="Arakawa K."/>
        </authorList>
    </citation>
    <scope>NUCLEOTIDE SEQUENCE [LARGE SCALE GENOMIC DNA]</scope>
</reference>
<dbReference type="Proteomes" id="UP000499080">
    <property type="component" value="Unassembled WGS sequence"/>
</dbReference>
<dbReference type="AlphaFoldDB" id="A0A4Y2SXZ5"/>
<comment type="caution">
    <text evidence="1">The sequence shown here is derived from an EMBL/GenBank/DDBJ whole genome shotgun (WGS) entry which is preliminary data.</text>
</comment>
<protein>
    <submittedName>
        <fullName evidence="1">Uncharacterized protein</fullName>
    </submittedName>
</protein>
<evidence type="ECO:0000313" key="1">
    <source>
        <dbReference type="EMBL" id="GBN92841.1"/>
    </source>
</evidence>
<keyword evidence="2" id="KW-1185">Reference proteome</keyword>
<name>A0A4Y2SXZ5_ARAVE</name>
<dbReference type="EMBL" id="BGPR01024623">
    <property type="protein sequence ID" value="GBN92841.1"/>
    <property type="molecule type" value="Genomic_DNA"/>
</dbReference>
<proteinExistence type="predicted"/>